<keyword evidence="1" id="KW-0812">Transmembrane</keyword>
<name>A0A1L8DQ03_9DIPT</name>
<keyword evidence="1" id="KW-1133">Transmembrane helix</keyword>
<keyword evidence="1" id="KW-0472">Membrane</keyword>
<evidence type="ECO:0000313" key="2">
    <source>
        <dbReference type="EMBL" id="JAV08464.1"/>
    </source>
</evidence>
<dbReference type="AlphaFoldDB" id="A0A1L8DQ03"/>
<feature type="transmembrane region" description="Helical" evidence="1">
    <location>
        <begin position="12"/>
        <end position="29"/>
    </location>
</feature>
<accession>A0A1L8DQ03</accession>
<reference evidence="2" key="1">
    <citation type="submission" date="2016-12" db="EMBL/GenBank/DDBJ databases">
        <title>An insight into the sialome and mialome of the sand fly, Nyssomyia neivai.</title>
        <authorList>
            <person name="Sebastian V."/>
            <person name="Goulart T.M."/>
            <person name="Oliveira W."/>
            <person name="Calvo E."/>
            <person name="Oliveira L.F."/>
            <person name="Pinto M.C."/>
            <person name="Rosselino A.M."/>
            <person name="Ribeiro J.M."/>
        </authorList>
    </citation>
    <scope>NUCLEOTIDE SEQUENCE</scope>
</reference>
<proteinExistence type="predicted"/>
<dbReference type="EMBL" id="GFDF01005620">
    <property type="protein sequence ID" value="JAV08464.1"/>
    <property type="molecule type" value="Transcribed_RNA"/>
</dbReference>
<organism evidence="2">
    <name type="scientific">Nyssomyia neivai</name>
    <dbReference type="NCBI Taxonomy" id="330878"/>
    <lineage>
        <taxon>Eukaryota</taxon>
        <taxon>Metazoa</taxon>
        <taxon>Ecdysozoa</taxon>
        <taxon>Arthropoda</taxon>
        <taxon>Hexapoda</taxon>
        <taxon>Insecta</taxon>
        <taxon>Pterygota</taxon>
        <taxon>Neoptera</taxon>
        <taxon>Endopterygota</taxon>
        <taxon>Diptera</taxon>
        <taxon>Nematocera</taxon>
        <taxon>Psychodoidea</taxon>
        <taxon>Psychodidae</taxon>
        <taxon>Nyssomyia</taxon>
    </lineage>
</organism>
<evidence type="ECO:0000256" key="1">
    <source>
        <dbReference type="SAM" id="Phobius"/>
    </source>
</evidence>
<sequence length="106" mass="12488">MENSNKRNFEKFDLFILLILHELFNSIFYKTFFWRMALPCADERTQIGQPCEHNIVKRSFTDFFKSKAKDAIAGLFTKAKTALKDVLKKAKDKVKEKVAQHFLKQL</sequence>
<protein>
    <submittedName>
        <fullName evidence="2">Putative maxadilan related protein</fullName>
    </submittedName>
</protein>